<protein>
    <submittedName>
        <fullName evidence="1">Uncharacterized protein</fullName>
    </submittedName>
</protein>
<dbReference type="AlphaFoldDB" id="A0A0D2FJE5"/>
<dbReference type="Proteomes" id="UP000053789">
    <property type="component" value="Unassembled WGS sequence"/>
</dbReference>
<keyword evidence="2" id="KW-1185">Reference proteome</keyword>
<dbReference type="RefSeq" id="XP_016613491.1">
    <property type="nucleotide sequence ID" value="XM_016770313.1"/>
</dbReference>
<evidence type="ECO:0000313" key="1">
    <source>
        <dbReference type="EMBL" id="KIW86822.1"/>
    </source>
</evidence>
<gene>
    <name evidence="1" type="ORF">Z519_12608</name>
</gene>
<evidence type="ECO:0000313" key="2">
    <source>
        <dbReference type="Proteomes" id="UP000053789"/>
    </source>
</evidence>
<dbReference type="EMBL" id="KN847010">
    <property type="protein sequence ID" value="KIW86822.1"/>
    <property type="molecule type" value="Genomic_DNA"/>
</dbReference>
<reference evidence="1" key="1">
    <citation type="submission" date="2015-01" db="EMBL/GenBank/DDBJ databases">
        <title>The Genome Sequence of Cladophialophora bantiana CBS 173.52.</title>
        <authorList>
            <consortium name="The Broad Institute Genomics Platform"/>
            <person name="Cuomo C."/>
            <person name="de Hoog S."/>
            <person name="Gorbushina A."/>
            <person name="Stielow B."/>
            <person name="Teixiera M."/>
            <person name="Abouelleil A."/>
            <person name="Chapman S.B."/>
            <person name="Priest M."/>
            <person name="Young S.K."/>
            <person name="Wortman J."/>
            <person name="Nusbaum C."/>
            <person name="Birren B."/>
        </authorList>
    </citation>
    <scope>NUCLEOTIDE SEQUENCE [LARGE SCALE GENOMIC DNA]</scope>
    <source>
        <strain evidence="1">CBS 173.52</strain>
    </source>
</reference>
<dbReference type="HOGENOM" id="CLU_2812136_0_0_1"/>
<proteinExistence type="predicted"/>
<name>A0A0D2FJE5_CLAB1</name>
<dbReference type="GeneID" id="27705536"/>
<accession>A0A0D2FJE5</accession>
<organism evidence="1 2">
    <name type="scientific">Cladophialophora bantiana (strain ATCC 10958 / CBS 173.52 / CDC B-1940 / NIH 8579)</name>
    <name type="common">Xylohypha bantiana</name>
    <dbReference type="NCBI Taxonomy" id="1442370"/>
    <lineage>
        <taxon>Eukaryota</taxon>
        <taxon>Fungi</taxon>
        <taxon>Dikarya</taxon>
        <taxon>Ascomycota</taxon>
        <taxon>Pezizomycotina</taxon>
        <taxon>Eurotiomycetes</taxon>
        <taxon>Chaetothyriomycetidae</taxon>
        <taxon>Chaetothyriales</taxon>
        <taxon>Herpotrichiellaceae</taxon>
        <taxon>Cladophialophora</taxon>
    </lineage>
</organism>
<dbReference type="VEuPathDB" id="FungiDB:Z519_12608"/>
<sequence>MATEGATRASGVPSLVLHTGAILEKIVKREFVDLWCLAQKLESAGFKRYLRDKGKECFWRMRLSILF</sequence>